<comment type="caution">
    <text evidence="3">The sequence shown here is derived from an EMBL/GenBank/DDBJ whole genome shotgun (WGS) entry which is preliminary data.</text>
</comment>
<evidence type="ECO:0000256" key="1">
    <source>
        <dbReference type="ARBA" id="ARBA00022490"/>
    </source>
</evidence>
<dbReference type="Pfam" id="PF02348">
    <property type="entry name" value="CTP_transf_3"/>
    <property type="match status" value="1"/>
</dbReference>
<dbReference type="InterPro" id="IPR050793">
    <property type="entry name" value="CMP-NeuNAc_synthase"/>
</dbReference>
<protein>
    <submittedName>
        <fullName evidence="3">CMP-N-acetylneuraminic acid synthetase</fullName>
    </submittedName>
</protein>
<dbReference type="OrthoDB" id="9805604at2"/>
<dbReference type="AlphaFoldDB" id="A0A4R2SYD6"/>
<dbReference type="InterPro" id="IPR003329">
    <property type="entry name" value="Cytidylyl_trans"/>
</dbReference>
<dbReference type="CDD" id="cd02513">
    <property type="entry name" value="CMP-NeuAc_Synthase"/>
    <property type="match status" value="1"/>
</dbReference>
<dbReference type="InterPro" id="IPR013830">
    <property type="entry name" value="SGNH_hydro"/>
</dbReference>
<dbReference type="RefSeq" id="WP_131976087.1">
    <property type="nucleotide sequence ID" value="NZ_SLYB01000008.1"/>
</dbReference>
<keyword evidence="4" id="KW-1185">Reference proteome</keyword>
<sequence>MKKIAIITARAGSKGLPNKNMLLVDGKPLMAYSIDAAIESNVFDKIIVTTDSQEYIDALSHYPIEFINRAPHLATDTASSFVALEDVLLKYADTEFDYFVQLQPTSPLRTVQHIKEACEKFEKNFDKFDFLVSVTDAHKPTTLTRKIDEDESLKYFQLDYSNYARQNYSPEYSPNGAFFLAKPKEYLAQKHFYGEKSLAYFMDKTVSVDIDDRTDFEHFYFLIQQRNKENILLNQIKQRILAKKENFNRQANITFVGHSILDQWNIEKLANLTVQNIAVSGISTRQYIELLLDSGIVKTLAKKVLLMTGTNDIVKPNWTNESVLSDIQELIQKLKNIRSDIEIYFLAVTPVAFRADRNNQDIRQLNTYLKTHLTEANWIDLDDEFSDQYHKLNLNYTNDGLHLNNNGYQLLENIVKSAVI</sequence>
<reference evidence="3 4" key="1">
    <citation type="submission" date="2019-03" db="EMBL/GenBank/DDBJ databases">
        <title>Genomic Encyclopedia of Type Strains, Phase IV (KMG-IV): sequencing the most valuable type-strain genomes for metagenomic binning, comparative biology and taxonomic classification.</title>
        <authorList>
            <person name="Goeker M."/>
        </authorList>
    </citation>
    <scope>NUCLEOTIDE SEQUENCE [LARGE SCALE GENOMIC DNA]</scope>
    <source>
        <strain evidence="3 4">DSM 28404</strain>
    </source>
</reference>
<dbReference type="GO" id="GO:0008781">
    <property type="term" value="F:N-acylneuraminate cytidylyltransferase activity"/>
    <property type="evidence" value="ECO:0007669"/>
    <property type="project" value="TreeGrafter"/>
</dbReference>
<dbReference type="Gene3D" id="3.90.550.10">
    <property type="entry name" value="Spore Coat Polysaccharide Biosynthesis Protein SpsA, Chain A"/>
    <property type="match status" value="1"/>
</dbReference>
<dbReference type="PANTHER" id="PTHR21485:SF6">
    <property type="entry name" value="N-ACYLNEURAMINATE CYTIDYLYLTRANSFERASE-RELATED"/>
    <property type="match status" value="1"/>
</dbReference>
<feature type="domain" description="SGNH hydrolase-type esterase" evidence="2">
    <location>
        <begin position="271"/>
        <end position="410"/>
    </location>
</feature>
<proteinExistence type="predicted"/>
<dbReference type="GO" id="GO:0016788">
    <property type="term" value="F:hydrolase activity, acting on ester bonds"/>
    <property type="evidence" value="ECO:0007669"/>
    <property type="project" value="UniProtKB-ARBA"/>
</dbReference>
<dbReference type="InterPro" id="IPR029044">
    <property type="entry name" value="Nucleotide-diphossugar_trans"/>
</dbReference>
<evidence type="ECO:0000313" key="4">
    <source>
        <dbReference type="Proteomes" id="UP000295763"/>
    </source>
</evidence>
<dbReference type="PANTHER" id="PTHR21485">
    <property type="entry name" value="HAD SUPERFAMILY MEMBERS CMAS AND KDSC"/>
    <property type="match status" value="1"/>
</dbReference>
<dbReference type="Proteomes" id="UP000295763">
    <property type="component" value="Unassembled WGS sequence"/>
</dbReference>
<name>A0A4R2SYD6_9PAST</name>
<dbReference type="EMBL" id="SLYB01000008">
    <property type="protein sequence ID" value="TCP95527.1"/>
    <property type="molecule type" value="Genomic_DNA"/>
</dbReference>
<organism evidence="3 4">
    <name type="scientific">Cricetibacter osteomyelitidis</name>
    <dbReference type="NCBI Taxonomy" id="1521931"/>
    <lineage>
        <taxon>Bacteria</taxon>
        <taxon>Pseudomonadati</taxon>
        <taxon>Pseudomonadota</taxon>
        <taxon>Gammaproteobacteria</taxon>
        <taxon>Pasteurellales</taxon>
        <taxon>Pasteurellaceae</taxon>
        <taxon>Cricetibacter</taxon>
    </lineage>
</organism>
<keyword evidence="1" id="KW-0963">Cytoplasm</keyword>
<dbReference type="SUPFAM" id="SSF53448">
    <property type="entry name" value="Nucleotide-diphospho-sugar transferases"/>
    <property type="match status" value="1"/>
</dbReference>
<accession>A0A4R2SYD6</accession>
<dbReference type="InterPro" id="IPR036514">
    <property type="entry name" value="SGNH_hydro_sf"/>
</dbReference>
<dbReference type="Gene3D" id="3.40.50.1110">
    <property type="entry name" value="SGNH hydrolase"/>
    <property type="match status" value="1"/>
</dbReference>
<dbReference type="Pfam" id="PF13472">
    <property type="entry name" value="Lipase_GDSL_2"/>
    <property type="match status" value="1"/>
</dbReference>
<dbReference type="SUPFAM" id="SSF52266">
    <property type="entry name" value="SGNH hydrolase"/>
    <property type="match status" value="1"/>
</dbReference>
<evidence type="ECO:0000313" key="3">
    <source>
        <dbReference type="EMBL" id="TCP95527.1"/>
    </source>
</evidence>
<evidence type="ECO:0000259" key="2">
    <source>
        <dbReference type="Pfam" id="PF13472"/>
    </source>
</evidence>
<gene>
    <name evidence="3" type="ORF">EDC44_10828</name>
</gene>